<reference evidence="2" key="1">
    <citation type="submission" date="2022-06" db="EMBL/GenBank/DDBJ databases">
        <authorList>
            <person name="Berger JAMES D."/>
            <person name="Berger JAMES D."/>
        </authorList>
    </citation>
    <scope>NUCLEOTIDE SEQUENCE [LARGE SCALE GENOMIC DNA]</scope>
</reference>
<accession>A0AA85J979</accession>
<keyword evidence="2" id="KW-1185">Reference proteome</keyword>
<feature type="compositionally biased region" description="Basic and acidic residues" evidence="1">
    <location>
        <begin position="1076"/>
        <end position="1086"/>
    </location>
</feature>
<feature type="compositionally biased region" description="Polar residues" evidence="1">
    <location>
        <begin position="256"/>
        <end position="265"/>
    </location>
</feature>
<evidence type="ECO:0000313" key="3">
    <source>
        <dbReference type="WBParaSite" id="TREG1_135160.1"/>
    </source>
</evidence>
<feature type="compositionally biased region" description="Polar residues" evidence="1">
    <location>
        <begin position="432"/>
        <end position="463"/>
    </location>
</feature>
<feature type="region of interest" description="Disordered" evidence="1">
    <location>
        <begin position="171"/>
        <end position="296"/>
    </location>
</feature>
<dbReference type="WBParaSite" id="TREG1_135160.1">
    <property type="protein sequence ID" value="TREG1_135160.1"/>
    <property type="gene ID" value="TREG1_135160"/>
</dbReference>
<sequence>MIGGKMMLTEYSPEQYYKETLILPELLCQTQHNSFEQNRQPMADIHGSSSTSSPGSLQLDGNSGAGGGVSEYVHDSLTLTENEASYRSLAPTRKALKLGAIEEILCAPPLVLHSGIHKQVSRSDEMVIDALKGSEEKRPIAHFVEQECQNNLESHYPGGVNLDKTIAKTEQSAYHDETGFRRDVPQERSDDKVEKAEIDQHEIDIQLPPPLNTEDSLSASQTKHMEQQSEAFNQPVLKEEEEESRIPPPHQVLSPEHTSAIHSPIQTQQGQPQQERNKAYNDHDDDGEKQVEAESKRLSLPLPIEIGEGNDSFVEKYEIVARRTNEETDDQLEAISSEQSDENTQDDMRMTTTSSCEESPSIKEPQCKNEIILESSLSYNEVNQQTTAKLTYTTSATSVPVHMNEFLTISMTSIVSPSIHYRSELSFTHQHSDQIKTGTPTTLSNCELDNKPSETSVPTKSGESTTSSTYYTAQSNPIGYGEIEVEVNEQDVVRAVASVNVDKKDSYDDESTLKEDKTPMQNDDVINEAERETTDTETVKASPPPSSHSEAQPDHLHQIDYISPEEEEQEGEKQATEHVDQLEESIEEVNVEAIQSAPDIVNYSLSENIVTYNADGELNERIAVVSLEVDHAQPNDIVDVHDIDADTEVSKQLHLTQVPEQPLDDENQQLQQLTDTTETLADDSQLPITVARTVEVERYDHHDDDELDERQPYPTTSHPIDIKGISEVMQEHPAKPENKILKQTYETVKIEDKQPEIKTIHEEKYHDLYNVKDAREKNVPYESVSELDRLFDTITSGLERKEVESRSLKLVKKQHAVVIKETPIINTAPPHMDQQLSHDDDRQEKSTKLELSQVPVVMDNLTLAKSDTTRADTPVIEFKTVDSPFEIQIKPMEVLQTTGKSVSQTSHDDDDNDDERKLDIHLPEMFTLNEYEDRCEVKELTTGGQGEEEHCQLMKHEKESTPTNLMVCILVQVQTPDTIIMRIEDDNQMLTTTTDELKESYSLRNNEDEEKGGEIVETEGVGITVSLTVNHFDTDNKMLSLQSSKDIQPPPTDLSSETQRLPSPLSPTSSPSASEVVDHLEIMQRQEEEEEDEDGEEDATPKKHFTQLKEDVNILKITSKSTYTSTPLKNYSFRQRTTTTRIPSSFERSTSPQEYTLASTVYLPHSDGATTATATYSESPYPAPTSSSPMTNHLGWLLDSSSCLISRFDERLNKHLIEVSPNNRIFKKATITETSHHQLPTITATDQSPSQEQTTPTIATTPTNRPEGNQLRITISQTIRRNYSYTSKDDMHTENLVSSVSNVITTTTGPHHLRRSLSEDFKGDKHTTTTTTHSEIKKQTSSPLVDDEESEDMYIARKLTNEALNKAIDRLSIVGYTNTTPPPPGPLSYSTPITQRKNKEQKFSDEEAEEIITRLRQEYNIQIPSRIDQHRSTQSPLTFIMSTTPEDTTAPTPTTSIDTPFKIEQDVYSEVSKQTIAIHAKTRIYMFEADEGGTKDEAQGEDAHGEEEEVKDTDMYPVNDGNVIPSISQQCSLNKTDNQVVLQTSLLVTSPKYLTQFIDEEITDLRVQQQHIGVISGSDYSTLAKYSPVDEGDDDDKNNREVENLPGLRDRQEFEQHQSPDGKTVTISPTSVVDDYIVSEDNDEDEGKSTQQQIQEELSALSYAPSTHEFSGSMKKRGSDDRTQNDQPPIEVEDFTRPPDYILTQNYHEISATDAITISQSVDHPINDEEDHHDILSRLTTPPPPPNEYHQQQQDKIQSRNAIKSETITQDFVTIYETPEKIQLVKRSGTSESQSRQELIEDDRYRTISRPFTTPPTPTATTTTTAEILGGEKFKLTNIHEKDTPPPTLSYIHSDNDEGMLQVSMDIDIQANYKLVNSTSDLHDKEEPVTNLTLHLPTTQENNLTLHEVITSQLTKQPTSTTPTNKINNASEKRSPLLTTTAITSLTPESTSEKPRDGMLTGLKEMPTAMRTSPMEIQTTDKSQLSINPQVTCTNLFSIISIQIKLTQAMCKSESHSEAIHFDDTEIKSKSEQHSALLLPKSIDNTTKNTTGNQILSEKHFNQAVREHIDLMTRMSEQERQALVGRTKKKLLKDASILSDDERIKLTAVVQAIQWIADMTDDQRQQILTGRNMVDFPSGTPPPQAISEKMPTENQVFLPSSVDITDKHHSHMNTPHDELQWSTVEANYTQSIETTSQVDSKHTYDLVQRDTPTANTTPTTTTTTAMIITSLNDQHSSKTIEVKQDIEHIVHLSDTNTTAKQMYNDTSKRKLPQLPLSSASASPFEANQKQSSKYPIQKVTRPKKNPLDDTLQNSENPDDLHKPIHNMEERQPQQQQQQQRPLHSDYSLRINKLAQEIPRKIYPSNQATTAASTTQSSLCSPRSIIQTTERVQRAEKVANALDALIIETIDYITKNLHKK</sequence>
<feature type="compositionally biased region" description="Polar residues" evidence="1">
    <location>
        <begin position="1937"/>
        <end position="1950"/>
    </location>
</feature>
<dbReference type="Proteomes" id="UP000050795">
    <property type="component" value="Unassembled WGS sequence"/>
</dbReference>
<feature type="region of interest" description="Disordered" evidence="1">
    <location>
        <begin position="2279"/>
        <end position="2323"/>
    </location>
</feature>
<feature type="compositionally biased region" description="Polar residues" evidence="1">
    <location>
        <begin position="1914"/>
        <end position="1930"/>
    </location>
</feature>
<feature type="compositionally biased region" description="Polar residues" evidence="1">
    <location>
        <begin position="1243"/>
        <end position="1253"/>
    </location>
</feature>
<feature type="region of interest" description="Disordered" evidence="1">
    <location>
        <begin position="432"/>
        <end position="473"/>
    </location>
</feature>
<reference evidence="3" key="2">
    <citation type="submission" date="2023-11" db="UniProtKB">
        <authorList>
            <consortium name="WormBaseParasite"/>
        </authorList>
    </citation>
    <scope>IDENTIFICATION</scope>
</reference>
<protein>
    <submittedName>
        <fullName evidence="3">Uncharacterized protein</fullName>
    </submittedName>
</protein>
<feature type="compositionally biased region" description="Low complexity" evidence="1">
    <location>
        <begin position="1254"/>
        <end position="1263"/>
    </location>
</feature>
<name>A0AA85J979_TRIRE</name>
<feature type="region of interest" description="Disordered" evidence="1">
    <location>
        <begin position="896"/>
        <end position="915"/>
    </location>
</feature>
<feature type="compositionally biased region" description="Polar residues" evidence="1">
    <location>
        <begin position="213"/>
        <end position="232"/>
    </location>
</feature>
<feature type="compositionally biased region" description="Basic and acidic residues" evidence="1">
    <location>
        <begin position="836"/>
        <end position="848"/>
    </location>
</feature>
<feature type="compositionally biased region" description="Acidic residues" evidence="1">
    <location>
        <begin position="1087"/>
        <end position="1098"/>
    </location>
</feature>
<feature type="region of interest" description="Disordered" evidence="1">
    <location>
        <begin position="1375"/>
        <end position="1405"/>
    </location>
</feature>
<proteinExistence type="predicted"/>
<feature type="compositionally biased region" description="Polar residues" evidence="1">
    <location>
        <begin position="896"/>
        <end position="905"/>
    </location>
</feature>
<feature type="region of interest" description="Disordered" evidence="1">
    <location>
        <begin position="504"/>
        <end position="554"/>
    </location>
</feature>
<evidence type="ECO:0000256" key="1">
    <source>
        <dbReference type="SAM" id="MobiDB-lite"/>
    </source>
</evidence>
<evidence type="ECO:0000313" key="2">
    <source>
        <dbReference type="Proteomes" id="UP000050795"/>
    </source>
</evidence>
<feature type="compositionally biased region" description="Basic and acidic residues" evidence="1">
    <location>
        <begin position="173"/>
        <end position="204"/>
    </location>
</feature>
<feature type="compositionally biased region" description="Low complexity" evidence="1">
    <location>
        <begin position="1062"/>
        <end position="1074"/>
    </location>
</feature>
<feature type="compositionally biased region" description="Basic and acidic residues" evidence="1">
    <location>
        <begin position="1316"/>
        <end position="1327"/>
    </location>
</feature>
<feature type="region of interest" description="Disordered" evidence="1">
    <location>
        <begin position="1914"/>
        <end position="1959"/>
    </location>
</feature>
<feature type="compositionally biased region" description="Basic and acidic residues" evidence="1">
    <location>
        <begin position="1597"/>
        <end position="1620"/>
    </location>
</feature>
<feature type="region of interest" description="Disordered" evidence="1">
    <location>
        <begin position="1661"/>
        <end position="1695"/>
    </location>
</feature>
<feature type="region of interest" description="Disordered" evidence="1">
    <location>
        <begin position="1583"/>
        <end position="1632"/>
    </location>
</feature>
<feature type="compositionally biased region" description="Polar residues" evidence="1">
    <location>
        <begin position="2285"/>
        <end position="2294"/>
    </location>
</feature>
<feature type="compositionally biased region" description="Basic and acidic residues" evidence="1">
    <location>
        <begin position="504"/>
        <end position="518"/>
    </location>
</feature>
<feature type="compositionally biased region" description="Low complexity" evidence="1">
    <location>
        <begin position="47"/>
        <end position="56"/>
    </location>
</feature>
<feature type="region of interest" description="Disordered" evidence="1">
    <location>
        <begin position="1243"/>
        <end position="1268"/>
    </location>
</feature>
<feature type="compositionally biased region" description="Basic and acidic residues" evidence="1">
    <location>
        <begin position="275"/>
        <end position="296"/>
    </location>
</feature>
<feature type="region of interest" description="Disordered" evidence="1">
    <location>
        <begin position="324"/>
        <end position="347"/>
    </location>
</feature>
<feature type="region of interest" description="Disordered" evidence="1">
    <location>
        <begin position="827"/>
        <end position="848"/>
    </location>
</feature>
<feature type="region of interest" description="Disordered" evidence="1">
    <location>
        <begin position="42"/>
        <end position="65"/>
    </location>
</feature>
<organism evidence="2 3">
    <name type="scientific">Trichobilharzia regenti</name>
    <name type="common">Nasal bird schistosome</name>
    <dbReference type="NCBI Taxonomy" id="157069"/>
    <lineage>
        <taxon>Eukaryota</taxon>
        <taxon>Metazoa</taxon>
        <taxon>Spiralia</taxon>
        <taxon>Lophotrochozoa</taxon>
        <taxon>Platyhelminthes</taxon>
        <taxon>Trematoda</taxon>
        <taxon>Digenea</taxon>
        <taxon>Strigeidida</taxon>
        <taxon>Schistosomatoidea</taxon>
        <taxon>Schistosomatidae</taxon>
        <taxon>Trichobilharzia</taxon>
    </lineage>
</organism>
<feature type="region of interest" description="Disordered" evidence="1">
    <location>
        <begin position="1042"/>
        <end position="1107"/>
    </location>
</feature>
<feature type="compositionally biased region" description="Basic and acidic residues" evidence="1">
    <location>
        <begin position="528"/>
        <end position="538"/>
    </location>
</feature>
<feature type="region of interest" description="Disordered" evidence="1">
    <location>
        <begin position="1307"/>
        <end position="1348"/>
    </location>
</feature>
<feature type="compositionally biased region" description="Polar residues" evidence="1">
    <location>
        <begin position="1621"/>
        <end position="1631"/>
    </location>
</feature>